<protein>
    <submittedName>
        <fullName evidence="2">Uncharacterized protein</fullName>
    </submittedName>
</protein>
<sequence length="106" mass="11752">MTSPRLLLAVLLVTVLACEAAPFFDALYDAINGNGRSYGYSGYRSFSGYGNYEHNGYHGNGAALRPIPEHHENHRRPLKSWKDVCRVHFPDSVAQPGKGGITCPYR</sequence>
<dbReference type="AlphaFoldDB" id="A0ABD0TFK0"/>
<gene>
    <name evidence="2" type="ORF">ABMA28_014085</name>
</gene>
<evidence type="ECO:0000313" key="2">
    <source>
        <dbReference type="EMBL" id="KAL0841846.1"/>
    </source>
</evidence>
<reference evidence="2 3" key="1">
    <citation type="submission" date="2024-06" db="EMBL/GenBank/DDBJ databases">
        <title>A chromosome-level genome assembly of beet webworm, Loxostege sticticalis.</title>
        <authorList>
            <person name="Zhang Y."/>
        </authorList>
    </citation>
    <scope>NUCLEOTIDE SEQUENCE [LARGE SCALE GENOMIC DNA]</scope>
    <source>
        <strain evidence="2">AQ028</strain>
        <tissue evidence="2">Male pupae</tissue>
    </source>
</reference>
<name>A0ABD0TFK0_LOXSC</name>
<proteinExistence type="predicted"/>
<organism evidence="2 3">
    <name type="scientific">Loxostege sticticalis</name>
    <name type="common">Beet webworm moth</name>
    <dbReference type="NCBI Taxonomy" id="481309"/>
    <lineage>
        <taxon>Eukaryota</taxon>
        <taxon>Metazoa</taxon>
        <taxon>Ecdysozoa</taxon>
        <taxon>Arthropoda</taxon>
        <taxon>Hexapoda</taxon>
        <taxon>Insecta</taxon>
        <taxon>Pterygota</taxon>
        <taxon>Neoptera</taxon>
        <taxon>Endopterygota</taxon>
        <taxon>Lepidoptera</taxon>
        <taxon>Glossata</taxon>
        <taxon>Ditrysia</taxon>
        <taxon>Pyraloidea</taxon>
        <taxon>Crambidae</taxon>
        <taxon>Pyraustinae</taxon>
        <taxon>Loxostege</taxon>
    </lineage>
</organism>
<feature type="chain" id="PRO_5044769376" evidence="1">
    <location>
        <begin position="21"/>
        <end position="106"/>
    </location>
</feature>
<accession>A0ABD0TFK0</accession>
<evidence type="ECO:0000256" key="1">
    <source>
        <dbReference type="SAM" id="SignalP"/>
    </source>
</evidence>
<dbReference type="PROSITE" id="PS51257">
    <property type="entry name" value="PROKAR_LIPOPROTEIN"/>
    <property type="match status" value="1"/>
</dbReference>
<keyword evidence="1" id="KW-0732">Signal</keyword>
<comment type="caution">
    <text evidence="2">The sequence shown here is derived from an EMBL/GenBank/DDBJ whole genome shotgun (WGS) entry which is preliminary data.</text>
</comment>
<dbReference type="EMBL" id="JBEDNZ010000005">
    <property type="protein sequence ID" value="KAL0841846.1"/>
    <property type="molecule type" value="Genomic_DNA"/>
</dbReference>
<dbReference type="Proteomes" id="UP001549921">
    <property type="component" value="Unassembled WGS sequence"/>
</dbReference>
<feature type="signal peptide" evidence="1">
    <location>
        <begin position="1"/>
        <end position="20"/>
    </location>
</feature>
<evidence type="ECO:0000313" key="3">
    <source>
        <dbReference type="Proteomes" id="UP001549921"/>
    </source>
</evidence>